<proteinExistence type="predicted"/>
<dbReference type="Pfam" id="PF20062">
    <property type="entry name" value="DUF6461"/>
    <property type="match status" value="1"/>
</dbReference>
<sequence>MTTGLEQASALCDALGEIFCLTFVRGVDAREALLRFGAYPDTFAELDLEAMEERQESYAEGYPAMAGAITHGEWAVVLEPSGFEGTGSLLEAVSAGTEAVAALRHDYASPRFAYAVDGTEIAGFDPEWPERTWGADPDRLLDRRRAAGLEPAGPDDPSPDEAVARALLLAAGIAGGLPAEQRLTAPMLAAQIEPWFTTACPSGGTIRADHTDREPHRAALVAAVDAATPAAKRAVAVAEARRIAALLGVADTPGLADVLTAAESGHSPGVPLDSPLGRAVRGWLRLATTASNSLNDHAGRRRMTDAERRRGYRFGWFTNVLRAALYPDPDTAVRTALYALGSGPAPLNDPTAVAEVLTRLRA</sequence>
<reference evidence="1" key="1">
    <citation type="journal article" date="2014" name="Int. J. Syst. Evol. Microbiol.">
        <title>Complete genome sequence of Corynebacterium casei LMG S-19264T (=DSM 44701T), isolated from a smear-ripened cheese.</title>
        <authorList>
            <consortium name="US DOE Joint Genome Institute (JGI-PGF)"/>
            <person name="Walter F."/>
            <person name="Albersmeier A."/>
            <person name="Kalinowski J."/>
            <person name="Ruckert C."/>
        </authorList>
    </citation>
    <scope>NUCLEOTIDE SEQUENCE</scope>
    <source>
        <strain evidence="1">VKM Ac-1321</strain>
    </source>
</reference>
<evidence type="ECO:0000313" key="2">
    <source>
        <dbReference type="Proteomes" id="UP001143480"/>
    </source>
</evidence>
<dbReference type="RefSeq" id="WP_261958516.1">
    <property type="nucleotide sequence ID" value="NZ_BAAAXA010000001.1"/>
</dbReference>
<protein>
    <submittedName>
        <fullName evidence="1">Uncharacterized protein</fullName>
    </submittedName>
</protein>
<organism evidence="1 2">
    <name type="scientific">Dactylosporangium matsuzakiense</name>
    <dbReference type="NCBI Taxonomy" id="53360"/>
    <lineage>
        <taxon>Bacteria</taxon>
        <taxon>Bacillati</taxon>
        <taxon>Actinomycetota</taxon>
        <taxon>Actinomycetes</taxon>
        <taxon>Micromonosporales</taxon>
        <taxon>Micromonosporaceae</taxon>
        <taxon>Dactylosporangium</taxon>
    </lineage>
</organism>
<name>A0A9W6NQ12_9ACTN</name>
<dbReference type="InterPro" id="IPR045592">
    <property type="entry name" value="DUF6461"/>
</dbReference>
<dbReference type="AlphaFoldDB" id="A0A9W6NQ12"/>
<dbReference type="EMBL" id="BSFP01000050">
    <property type="protein sequence ID" value="GLL04873.1"/>
    <property type="molecule type" value="Genomic_DNA"/>
</dbReference>
<accession>A0A9W6NQ12</accession>
<evidence type="ECO:0000313" key="1">
    <source>
        <dbReference type="EMBL" id="GLL04873.1"/>
    </source>
</evidence>
<keyword evidence="2" id="KW-1185">Reference proteome</keyword>
<reference evidence="1" key="2">
    <citation type="submission" date="2023-01" db="EMBL/GenBank/DDBJ databases">
        <authorList>
            <person name="Sun Q."/>
            <person name="Evtushenko L."/>
        </authorList>
    </citation>
    <scope>NUCLEOTIDE SEQUENCE</scope>
    <source>
        <strain evidence="1">VKM Ac-1321</strain>
    </source>
</reference>
<comment type="caution">
    <text evidence="1">The sequence shown here is derived from an EMBL/GenBank/DDBJ whole genome shotgun (WGS) entry which is preliminary data.</text>
</comment>
<gene>
    <name evidence="1" type="ORF">GCM10017581_066200</name>
</gene>
<dbReference type="Proteomes" id="UP001143480">
    <property type="component" value="Unassembled WGS sequence"/>
</dbReference>